<gene>
    <name evidence="1" type="ORF">LOD99_7829</name>
</gene>
<accession>A0AAV7JPK0</accession>
<dbReference type="EMBL" id="JAKMXF010000310">
    <property type="protein sequence ID" value="KAI6650778.1"/>
    <property type="molecule type" value="Genomic_DNA"/>
</dbReference>
<reference evidence="1 2" key="1">
    <citation type="journal article" date="2023" name="BMC Biol.">
        <title>The compact genome of the sponge Oopsacas minuta (Hexactinellida) is lacking key metazoan core genes.</title>
        <authorList>
            <person name="Santini S."/>
            <person name="Schenkelaars Q."/>
            <person name="Jourda C."/>
            <person name="Duchesne M."/>
            <person name="Belahbib H."/>
            <person name="Rocher C."/>
            <person name="Selva M."/>
            <person name="Riesgo A."/>
            <person name="Vervoort M."/>
            <person name="Leys S.P."/>
            <person name="Kodjabachian L."/>
            <person name="Le Bivic A."/>
            <person name="Borchiellini C."/>
            <person name="Claverie J.M."/>
            <person name="Renard E."/>
        </authorList>
    </citation>
    <scope>NUCLEOTIDE SEQUENCE [LARGE SCALE GENOMIC DNA]</scope>
    <source>
        <strain evidence="1">SPO-2</strain>
    </source>
</reference>
<evidence type="ECO:0000313" key="2">
    <source>
        <dbReference type="Proteomes" id="UP001165289"/>
    </source>
</evidence>
<protein>
    <submittedName>
        <fullName evidence="1">Uncharacterized protein</fullName>
    </submittedName>
</protein>
<keyword evidence="2" id="KW-1185">Reference proteome</keyword>
<name>A0AAV7JPK0_9METZ</name>
<dbReference type="Proteomes" id="UP001165289">
    <property type="component" value="Unassembled WGS sequence"/>
</dbReference>
<proteinExistence type="predicted"/>
<comment type="caution">
    <text evidence="1">The sequence shown here is derived from an EMBL/GenBank/DDBJ whole genome shotgun (WGS) entry which is preliminary data.</text>
</comment>
<dbReference type="AlphaFoldDB" id="A0AAV7JPK0"/>
<sequence length="135" mass="15867">MVKHGVDGLESHSVPNLRSQIARDRSHFLLFMVSPLELKDYQGNFIWSNQYPNSRFSNQPIALLSQKENIESVTTLMNFLNLQIDETRVIENESGLVNNSSVKHYINIVTFSLTYHSNQKYRMECWYYFGFPELR</sequence>
<organism evidence="1 2">
    <name type="scientific">Oopsacas minuta</name>
    <dbReference type="NCBI Taxonomy" id="111878"/>
    <lineage>
        <taxon>Eukaryota</taxon>
        <taxon>Metazoa</taxon>
        <taxon>Porifera</taxon>
        <taxon>Hexactinellida</taxon>
        <taxon>Hexasterophora</taxon>
        <taxon>Lyssacinosida</taxon>
        <taxon>Leucopsacidae</taxon>
        <taxon>Oopsacas</taxon>
    </lineage>
</organism>
<evidence type="ECO:0000313" key="1">
    <source>
        <dbReference type="EMBL" id="KAI6650778.1"/>
    </source>
</evidence>